<evidence type="ECO:0000313" key="1">
    <source>
        <dbReference type="EMBL" id="KAJ9092072.1"/>
    </source>
</evidence>
<protein>
    <submittedName>
        <fullName evidence="1">Uncharacterized protein</fullName>
    </submittedName>
</protein>
<name>A0ACC2V0D8_9TREE</name>
<comment type="caution">
    <text evidence="1">The sequence shown here is derived from an EMBL/GenBank/DDBJ whole genome shotgun (WGS) entry which is preliminary data.</text>
</comment>
<reference evidence="1" key="1">
    <citation type="submission" date="2023-04" db="EMBL/GenBank/DDBJ databases">
        <title>Draft Genome sequencing of Naganishia species isolated from polar environments using Oxford Nanopore Technology.</title>
        <authorList>
            <person name="Leo P."/>
            <person name="Venkateswaran K."/>
        </authorList>
    </citation>
    <scope>NUCLEOTIDE SEQUENCE</scope>
    <source>
        <strain evidence="1">MNA-CCFEE 5261</strain>
    </source>
</reference>
<dbReference type="EMBL" id="JASBWR010000139">
    <property type="protein sequence ID" value="KAJ9092072.1"/>
    <property type="molecule type" value="Genomic_DNA"/>
</dbReference>
<accession>A0ACC2V0D8</accession>
<organism evidence="1 2">
    <name type="scientific">Naganishia cerealis</name>
    <dbReference type="NCBI Taxonomy" id="610337"/>
    <lineage>
        <taxon>Eukaryota</taxon>
        <taxon>Fungi</taxon>
        <taxon>Dikarya</taxon>
        <taxon>Basidiomycota</taxon>
        <taxon>Agaricomycotina</taxon>
        <taxon>Tremellomycetes</taxon>
        <taxon>Filobasidiales</taxon>
        <taxon>Filobasidiaceae</taxon>
        <taxon>Naganishia</taxon>
    </lineage>
</organism>
<dbReference type="Proteomes" id="UP001241377">
    <property type="component" value="Unassembled WGS sequence"/>
</dbReference>
<proteinExistence type="predicted"/>
<gene>
    <name evidence="1" type="ORF">QFC19_008846</name>
</gene>
<sequence>MEGVQDSKPKSDEAMPGVVPAEELKQGAPAPPPAPEQFNDGQPGQPKREANAVPKPQLGMPQFRNRTQAIPFDSQSEFTGRCEDWLLVPAKKYPLINWRLLFGGTGATVSPLTLIERETGAAILVRNMKRTVNRRPPGYRGGGVGGSAGLAEVQRFQEALAALQRAEREAAMNAVALGGTNEGIRGGDSNAAIPPTPKNEPVEGGGSGGKNGQLPADGAPLGGLPNLNLADSAMITPAPSSPAEDKKQLPAADEEVKAAALPVLREEDEVKAGGEKKADVASESKKGIVSAEKKKEDENAMDVDELDPQVKRKNSSDTAAAEASLDPRKAPENKDIGLHCWIVGTLQSEVDDTYARIQKLIDHAIKEYEPWLELQEESSEEEEEVEDESDEAAKGKDVVMEGPEEGGKDKSVEVKL</sequence>
<evidence type="ECO:0000313" key="2">
    <source>
        <dbReference type="Proteomes" id="UP001241377"/>
    </source>
</evidence>
<keyword evidence="2" id="KW-1185">Reference proteome</keyword>